<sequence>MAELGDLARIRSKNAGPFWLTIDLFCEPGSYARVAAIPTAAFAARLGSAGVKRFDLPDLQVVKLSLPRPEVQGSLRDRDMHGAGFAHLLTGMVVE</sequence>
<dbReference type="Pfam" id="PF14330">
    <property type="entry name" value="DUF4387"/>
    <property type="match status" value="1"/>
</dbReference>
<evidence type="ECO:0000259" key="1">
    <source>
        <dbReference type="Pfam" id="PF14330"/>
    </source>
</evidence>
<reference evidence="2 3" key="1">
    <citation type="submission" date="2023-04" db="EMBL/GenBank/DDBJ databases">
        <title>Jannaschia ovalis sp. nov., a marine bacterium isolated from sea tidal flat.</title>
        <authorList>
            <person name="Kwon D.Y."/>
            <person name="Kim J.-J."/>
        </authorList>
    </citation>
    <scope>NUCLEOTIDE SEQUENCE [LARGE SCALE GENOMIC DNA]</scope>
    <source>
        <strain evidence="2 3">GRR-S6-38</strain>
    </source>
</reference>
<evidence type="ECO:0000313" key="3">
    <source>
        <dbReference type="Proteomes" id="UP001243420"/>
    </source>
</evidence>
<gene>
    <name evidence="2" type="ORF">P8627_12985</name>
</gene>
<proteinExistence type="predicted"/>
<dbReference type="EMBL" id="CP122537">
    <property type="protein sequence ID" value="WGH77940.1"/>
    <property type="molecule type" value="Genomic_DNA"/>
</dbReference>
<dbReference type="RefSeq" id="WP_279964565.1">
    <property type="nucleotide sequence ID" value="NZ_CP122537.1"/>
</dbReference>
<keyword evidence="3" id="KW-1185">Reference proteome</keyword>
<organism evidence="2 3">
    <name type="scientific">Jannaschia ovalis</name>
    <dbReference type="NCBI Taxonomy" id="3038773"/>
    <lineage>
        <taxon>Bacteria</taxon>
        <taxon>Pseudomonadati</taxon>
        <taxon>Pseudomonadota</taxon>
        <taxon>Alphaproteobacteria</taxon>
        <taxon>Rhodobacterales</taxon>
        <taxon>Roseobacteraceae</taxon>
        <taxon>Jannaschia</taxon>
    </lineage>
</organism>
<evidence type="ECO:0000313" key="2">
    <source>
        <dbReference type="EMBL" id="WGH77940.1"/>
    </source>
</evidence>
<protein>
    <submittedName>
        <fullName evidence="2">DUF4387 family protein</fullName>
    </submittedName>
</protein>
<accession>A0ABY8LCD3</accession>
<feature type="domain" description="DUF4387" evidence="1">
    <location>
        <begin position="5"/>
        <end position="85"/>
    </location>
</feature>
<name>A0ABY8LCD3_9RHOB</name>
<dbReference type="Proteomes" id="UP001243420">
    <property type="component" value="Chromosome"/>
</dbReference>
<dbReference type="InterPro" id="IPR025496">
    <property type="entry name" value="DUF4387"/>
</dbReference>